<dbReference type="InterPro" id="IPR025875">
    <property type="entry name" value="Leu-rich_rpt_4"/>
</dbReference>
<evidence type="ECO:0000313" key="5">
    <source>
        <dbReference type="Proteomes" id="UP000673552"/>
    </source>
</evidence>
<feature type="region of interest" description="Disordered" evidence="3">
    <location>
        <begin position="290"/>
        <end position="315"/>
    </location>
</feature>
<dbReference type="InterPro" id="IPR051341">
    <property type="entry name" value="Zyg-11_UBL_adapter"/>
</dbReference>
<evidence type="ECO:0000313" key="4">
    <source>
        <dbReference type="EMBL" id="KAG5469323.1"/>
    </source>
</evidence>
<feature type="compositionally biased region" description="Polar residues" evidence="3">
    <location>
        <begin position="290"/>
        <end position="301"/>
    </location>
</feature>
<dbReference type="SUPFAM" id="SSF52058">
    <property type="entry name" value="L domain-like"/>
    <property type="match status" value="1"/>
</dbReference>
<dbReference type="KEGG" id="lmat:92512633"/>
<feature type="region of interest" description="Disordered" evidence="3">
    <location>
        <begin position="152"/>
        <end position="211"/>
    </location>
</feature>
<organism evidence="4 5">
    <name type="scientific">Leishmania martiniquensis</name>
    <dbReference type="NCBI Taxonomy" id="1580590"/>
    <lineage>
        <taxon>Eukaryota</taxon>
        <taxon>Discoba</taxon>
        <taxon>Euglenozoa</taxon>
        <taxon>Kinetoplastea</taxon>
        <taxon>Metakinetoplastina</taxon>
        <taxon>Trypanosomatida</taxon>
        <taxon>Trypanosomatidae</taxon>
        <taxon>Leishmaniinae</taxon>
        <taxon>Leishmania</taxon>
    </lineage>
</organism>
<dbReference type="Gene3D" id="3.80.10.10">
    <property type="entry name" value="Ribonuclease Inhibitor"/>
    <property type="match status" value="2"/>
</dbReference>
<evidence type="ECO:0000256" key="1">
    <source>
        <dbReference type="ARBA" id="ARBA00022614"/>
    </source>
</evidence>
<gene>
    <name evidence="4" type="ORF">LSCM1_02538</name>
</gene>
<name>A0A836GSV7_9TRYP</name>
<accession>A0A836GSV7</accession>
<keyword evidence="2" id="KW-0677">Repeat</keyword>
<sequence>MSTSPSEPTHGLPCAAAPVFLTHRTFSTPESPSVFTAPIDASPRAAPSLTPLAALKPAHDIAADDLLTAAVPALVELQRRVGNEFSLRQMPTPSSFGVAAGRAVASWSIAPGSHATSFAGSGAAAANAATPMSWTPAEASLQARWPSRTPLSAAATLGPHKSTASTPCAQQGTPGSPARALPAPPSREAEQGDGSAKALMRQSTVPWQRKGHRRLFSETAHSSQPPLYRKHLSDAQNKLPTAYTFTPPDIPAGTASPFSSQTPSAPQSIHKGSLRHIGRAPTAAQQLHLTKARSTVLPTQRQLRDGGDNDTLDSTGQQSLLALSTLGESYAPATLCSGLASQPMPPPQQAPTSQPYRVTKGAGAHTRAHVAAEEVLMNGHLSPPIPANALCRLFGQYINAQRALKPAVLQQLNGASGELTVPLQLQELVLRQVQGFASQLDAAAYLPVVPHQRALAAATEASHSSPGARQEPPLVVHAAHRSDDIAWDAIINYLDSPNVTRAALRAVAPAPRRRLEQRGWQWMMTKMARDVCPFIWENGPETNMRDAYARLDGRERQYVGSVSVARLAPQLPPHRPASAMKERLLDGSALLDCQRQSLLLDWAWREGWLHSLACSHHTYVLPRLSGRGNVTPRIRVDGIACDVLRPMGNRLDGTGGREGISSRAFTASEGAVGISALGANDSRLTPPSTPMPEAQPTEALSATRKLLDSAVRTISRESARSADVTLSAQPYAKVALYSMPARAVAGSSIFTASVDIPIIRPPREAERRGSLGPNTALQHHPHYGHASLPVLVEDVSGAAHLLCTRKTRLDREEVWRWTSAWLQHRHRLPRQPICTSAAEFLLVRSPSAPPRAVNDEIDYFVCTTAAAVAASPAAGACRMGHVTGTLPGAEDGAAASPPLLPDSAISPEDDWAEENCGAAMTKLASAEDGSMSSTGKASGKGLVRVAAVGEVGHAGSGAPVESHLRVRLQEWRNKRCDVVRRMNDIDPPWRMLGNASGPQPRPLALHLTEQHIPWLAQQLCPDSEGGGLVDLQELHLSVTESLLPPGWAASWRWCVSVLRDRKNLLVLNVAVQPSTPLTSEGAAPDVNADGPPHDLTEVIEVLGASTTRAAMLTAPLQVLSLQGAVAEAVAPLFCDVNREARVEGDEDEVPPALERLRELYVSVRGYERAGGSLRSAGLGDIHVTATVYPALQVLWLDVPRLRRIHIDRFLVLRELHLVSDVPLACSALRGVERLPHLEVLHLEKAIIDDCSFFGNCPALRELLLHACRLSLLLPSSAIVPRSGVERAEELRGVERAPHLETLSLCYTEEVRNLQNFARCHSLRRIILTRCNGISSSSVAGLEHLPRLEWLAMEYTRVSALSQFAETPALRVLRVDGCKRVLHSSVMGLETAALLTELLLRETNVSTVANFGGGCRALRSLDLSGCRHLDVDGLQGIQALPQLEILSLSHTSITDVDFLADCVRLTTLYLEGCTKLLPTSLEGLQHAPKLCKLVANGCPTLTRVGRLGKCASLEVFAVAGAAALGAEGVQGIEQGRRVRYLDLSSTAVSTLSFLAGGCRALRYLSVKACQRITTTSALEGVEKLPRLRVLNMESLTLHGRLDFLATSTSLRFVSYAGCTGLSTDDVQALHQSGVQSVIP</sequence>
<dbReference type="OrthoDB" id="263256at2759"/>
<dbReference type="EMBL" id="JAFEUZ010000033">
    <property type="protein sequence ID" value="KAG5469323.1"/>
    <property type="molecule type" value="Genomic_DNA"/>
</dbReference>
<dbReference type="SMART" id="SM00367">
    <property type="entry name" value="LRR_CC"/>
    <property type="match status" value="4"/>
</dbReference>
<proteinExistence type="predicted"/>
<dbReference type="GeneID" id="92512633"/>
<evidence type="ECO:0000256" key="2">
    <source>
        <dbReference type="ARBA" id="ARBA00022737"/>
    </source>
</evidence>
<dbReference type="RefSeq" id="XP_067175496.1">
    <property type="nucleotide sequence ID" value="XM_067320121.1"/>
</dbReference>
<dbReference type="PANTHER" id="PTHR12904">
    <property type="match status" value="1"/>
</dbReference>
<reference evidence="5" key="2">
    <citation type="journal article" date="2021" name="Sci. Data">
        <title>Chromosome-scale genome sequencing, assembly and annotation of six genomes from subfamily Leishmaniinae.</title>
        <authorList>
            <person name="Almutairi H."/>
            <person name="Urbaniak M.D."/>
            <person name="Bates M.D."/>
            <person name="Jariyapan N."/>
            <person name="Kwakye-Nuako G."/>
            <person name="Thomaz Soccol V."/>
            <person name="Al-Salem W.S."/>
            <person name="Dillon R.J."/>
            <person name="Bates P.A."/>
            <person name="Gatherer D."/>
        </authorList>
    </citation>
    <scope>NUCLEOTIDE SEQUENCE [LARGE SCALE GENOMIC DNA]</scope>
</reference>
<dbReference type="InterPro" id="IPR032675">
    <property type="entry name" value="LRR_dom_sf"/>
</dbReference>
<feature type="compositionally biased region" description="Polar residues" evidence="3">
    <location>
        <begin position="256"/>
        <end position="267"/>
    </location>
</feature>
<protein>
    <submittedName>
        <fullName evidence="4">Uncharacterized protein</fullName>
    </submittedName>
</protein>
<dbReference type="PANTHER" id="PTHR12904:SF31">
    <property type="entry name" value="LEUCINE-RICH REPEAT PROTEIN (LRRP)"/>
    <property type="match status" value="1"/>
</dbReference>
<keyword evidence="5" id="KW-1185">Reference proteome</keyword>
<feature type="compositionally biased region" description="Polar residues" evidence="3">
    <location>
        <begin position="162"/>
        <end position="174"/>
    </location>
</feature>
<feature type="region of interest" description="Disordered" evidence="3">
    <location>
        <begin position="240"/>
        <end position="272"/>
    </location>
</feature>
<reference evidence="5" key="1">
    <citation type="journal article" date="2021" name="Microbiol. Resour. Announc.">
        <title>LGAAP: Leishmaniinae Genome Assembly and Annotation Pipeline.</title>
        <authorList>
            <person name="Almutairi H."/>
            <person name="Urbaniak M.D."/>
            <person name="Bates M.D."/>
            <person name="Jariyapan N."/>
            <person name="Kwakye-Nuako G."/>
            <person name="Thomaz-Soccol V."/>
            <person name="Al-Salem W.S."/>
            <person name="Dillon R.J."/>
            <person name="Bates P.A."/>
            <person name="Gatherer D."/>
        </authorList>
    </citation>
    <scope>NUCLEOTIDE SEQUENCE [LARGE SCALE GENOMIC DNA]</scope>
</reference>
<keyword evidence="1" id="KW-0433">Leucine-rich repeat</keyword>
<dbReference type="Pfam" id="PF12799">
    <property type="entry name" value="LRR_4"/>
    <property type="match status" value="1"/>
</dbReference>
<feature type="region of interest" description="Disordered" evidence="3">
    <location>
        <begin position="337"/>
        <end position="356"/>
    </location>
</feature>
<feature type="region of interest" description="Disordered" evidence="3">
    <location>
        <begin position="678"/>
        <end position="699"/>
    </location>
</feature>
<dbReference type="Proteomes" id="UP000673552">
    <property type="component" value="Unassembled WGS sequence"/>
</dbReference>
<dbReference type="InterPro" id="IPR006553">
    <property type="entry name" value="Leu-rich_rpt_Cys-con_subtyp"/>
</dbReference>
<comment type="caution">
    <text evidence="4">The sequence shown here is derived from an EMBL/GenBank/DDBJ whole genome shotgun (WGS) entry which is preliminary data.</text>
</comment>
<evidence type="ECO:0000256" key="3">
    <source>
        <dbReference type="SAM" id="MobiDB-lite"/>
    </source>
</evidence>